<evidence type="ECO:0000313" key="3">
    <source>
        <dbReference type="EMBL" id="KAF7426594.1"/>
    </source>
</evidence>
<dbReference type="RefSeq" id="XP_036629898.1">
    <property type="nucleotide sequence ID" value="XM_036778470.1"/>
</dbReference>
<dbReference type="Pfam" id="PF00135">
    <property type="entry name" value="COesterase"/>
    <property type="match status" value="1"/>
</dbReference>
<dbReference type="Gene3D" id="3.40.50.1820">
    <property type="entry name" value="alpha/beta hydrolase"/>
    <property type="match status" value="1"/>
</dbReference>
<dbReference type="InterPro" id="IPR029058">
    <property type="entry name" value="AB_hydrolase_fold"/>
</dbReference>
<reference evidence="3" key="1">
    <citation type="submission" date="2019-07" db="EMBL/GenBank/DDBJ databases">
        <authorList>
            <person name="Palmer J.M."/>
        </authorList>
    </citation>
    <scope>NUCLEOTIDE SEQUENCE</scope>
    <source>
        <strain evidence="3">PC9</strain>
    </source>
</reference>
<dbReference type="AlphaFoldDB" id="A0A8H6ZSN6"/>
<sequence length="200" mass="21575">MGHRWGTDGGPGIRSVKEREGGGGGGAGCEEVLVQRVQSAINHANVPLVVEGADGFLPDLPFHLIASGKFTNVGLVGGHCTNDGGTFVGGTPTQFNSEDDIRRLLFTRYSGVTAATMQRAFELYPAPGSPFKTEYERASQMAQDIVLGCMDLQLAQALCSRGVDNVFTFRWNSPHAVLFEETPFKGVMHTSDLYFLFDGK</sequence>
<dbReference type="InterPro" id="IPR002018">
    <property type="entry name" value="CarbesteraseB"/>
</dbReference>
<feature type="domain" description="Carboxylesterase type B" evidence="2">
    <location>
        <begin position="42"/>
        <end position="198"/>
    </location>
</feature>
<evidence type="ECO:0000259" key="2">
    <source>
        <dbReference type="Pfam" id="PF00135"/>
    </source>
</evidence>
<keyword evidence="4" id="KW-1185">Reference proteome</keyword>
<name>A0A8H6ZSN6_PLEOS</name>
<comment type="caution">
    <text evidence="3">The sequence shown here is derived from an EMBL/GenBank/DDBJ whole genome shotgun (WGS) entry which is preliminary data.</text>
</comment>
<feature type="region of interest" description="Disordered" evidence="1">
    <location>
        <begin position="1"/>
        <end position="27"/>
    </location>
</feature>
<dbReference type="OrthoDB" id="408631at2759"/>
<gene>
    <name evidence="3" type="ORF">PC9H_008963</name>
</gene>
<evidence type="ECO:0000256" key="1">
    <source>
        <dbReference type="SAM" id="MobiDB-lite"/>
    </source>
</evidence>
<accession>A0A8H6ZSN6</accession>
<dbReference type="Proteomes" id="UP000623687">
    <property type="component" value="Unassembled WGS sequence"/>
</dbReference>
<dbReference type="GeneID" id="59378781"/>
<protein>
    <recommendedName>
        <fullName evidence="2">Carboxylesterase type B domain-containing protein</fullName>
    </recommendedName>
</protein>
<dbReference type="EMBL" id="JACETU010000006">
    <property type="protein sequence ID" value="KAF7426594.1"/>
    <property type="molecule type" value="Genomic_DNA"/>
</dbReference>
<organism evidence="3 4">
    <name type="scientific">Pleurotus ostreatus</name>
    <name type="common">Oyster mushroom</name>
    <name type="synonym">White-rot fungus</name>
    <dbReference type="NCBI Taxonomy" id="5322"/>
    <lineage>
        <taxon>Eukaryota</taxon>
        <taxon>Fungi</taxon>
        <taxon>Dikarya</taxon>
        <taxon>Basidiomycota</taxon>
        <taxon>Agaricomycotina</taxon>
        <taxon>Agaricomycetes</taxon>
        <taxon>Agaricomycetidae</taxon>
        <taxon>Agaricales</taxon>
        <taxon>Pleurotineae</taxon>
        <taxon>Pleurotaceae</taxon>
        <taxon>Pleurotus</taxon>
    </lineage>
</organism>
<proteinExistence type="predicted"/>
<dbReference type="SUPFAM" id="SSF53474">
    <property type="entry name" value="alpha/beta-Hydrolases"/>
    <property type="match status" value="1"/>
</dbReference>
<dbReference type="VEuPathDB" id="FungiDB:PC9H_008963"/>
<evidence type="ECO:0000313" key="4">
    <source>
        <dbReference type="Proteomes" id="UP000623687"/>
    </source>
</evidence>